<dbReference type="AlphaFoldDB" id="A0A240U902"/>
<evidence type="ECO:0000313" key="2">
    <source>
        <dbReference type="EMBL" id="ART57529.1"/>
    </source>
</evidence>
<dbReference type="Gene3D" id="3.40.190.150">
    <property type="entry name" value="Bordetella uptake gene, domain 1"/>
    <property type="match status" value="1"/>
</dbReference>
<dbReference type="KEGG" id="acip:CBP36_00400"/>
<gene>
    <name evidence="2" type="ORF">CBP36_00400</name>
</gene>
<dbReference type="InterPro" id="IPR042100">
    <property type="entry name" value="Bug_dom1"/>
</dbReference>
<dbReference type="CDD" id="cd13578">
    <property type="entry name" value="PBP2_Bug27"/>
    <property type="match status" value="1"/>
</dbReference>
<reference evidence="2" key="1">
    <citation type="submission" date="2017-05" db="EMBL/GenBank/DDBJ databases">
        <title>Polyphasic characterization of four soil-derived phenanthrene-degrading Acidovorax strains and proposal of Acidovorax phenanthrenivorans sp. nov.</title>
        <authorList>
            <person name="Singleton D."/>
            <person name="Lee J."/>
            <person name="Dickey A.N."/>
            <person name="Stroud A."/>
            <person name="Scholl E.H."/>
            <person name="Wright F.A."/>
            <person name="Aitken M.D."/>
        </authorList>
    </citation>
    <scope>NUCLEOTIDE SEQUENCE</scope>
    <source>
        <strain evidence="2">P4</strain>
    </source>
</reference>
<dbReference type="PIRSF" id="PIRSF017082">
    <property type="entry name" value="YflP"/>
    <property type="match status" value="1"/>
</dbReference>
<dbReference type="OrthoDB" id="8678477at2"/>
<evidence type="ECO:0000256" key="1">
    <source>
        <dbReference type="ARBA" id="ARBA00006987"/>
    </source>
</evidence>
<keyword evidence="3" id="KW-1185">Reference proteome</keyword>
<dbReference type="Gene3D" id="3.40.190.10">
    <property type="entry name" value="Periplasmic binding protein-like II"/>
    <property type="match status" value="1"/>
</dbReference>
<proteinExistence type="inferred from homology"/>
<dbReference type="InterPro" id="IPR005064">
    <property type="entry name" value="BUG"/>
</dbReference>
<dbReference type="EMBL" id="CP021366">
    <property type="protein sequence ID" value="ART57529.1"/>
    <property type="molecule type" value="Genomic_DNA"/>
</dbReference>
<comment type="similarity">
    <text evidence="1">Belongs to the UPF0065 (bug) family.</text>
</comment>
<dbReference type="Pfam" id="PF03401">
    <property type="entry name" value="TctC"/>
    <property type="match status" value="1"/>
</dbReference>
<dbReference type="Proteomes" id="UP000194440">
    <property type="component" value="Chromosome"/>
</dbReference>
<evidence type="ECO:0000313" key="3">
    <source>
        <dbReference type="Proteomes" id="UP000194440"/>
    </source>
</evidence>
<accession>A0A240U902</accession>
<dbReference type="KEGG" id="acin:CBP34_00365"/>
<accession>A0A240TXV1</accession>
<dbReference type="SUPFAM" id="SSF53850">
    <property type="entry name" value="Periplasmic binding protein-like II"/>
    <property type="match status" value="1"/>
</dbReference>
<name>A0A240U902_9BURK</name>
<sequence length="340" mass="36235">MKKSDSHPSLRPQKMRRLCLALLSSAAGVAALAPMGFAQAQQSYPNKPITLVVPFPPGGPTDQVARVLAQKLTEQMGQSVVVDNKPGANGNIGGTQVAKAAGDGYTVLYNTSSITLSPALYKNLSYDVQKDLAPVALTAVVPLALVVHPSIPANTVREFVEYARANPDKLSYGSAGNGNVTHLAAFQFTKNLGIEATHVSYRGSAPADVDLVAGQIQFMTDTINSVMPFVNDKRLKLLAVTTAKRMSLFPNVPTLAETVMPGFEAGAWQGVMVPAKTPPEVVQRLNAEINKALQSDEVRAKLAIQGAEPLGSTPEEYRTYIGKELQRWAGVVKSTGIKLD</sequence>
<dbReference type="PANTHER" id="PTHR42928:SF5">
    <property type="entry name" value="BLR1237 PROTEIN"/>
    <property type="match status" value="1"/>
</dbReference>
<dbReference type="PANTHER" id="PTHR42928">
    <property type="entry name" value="TRICARBOXYLATE-BINDING PROTEIN"/>
    <property type="match status" value="1"/>
</dbReference>
<protein>
    <submittedName>
        <fullName evidence="2">LacI family transcriptional regulator</fullName>
    </submittedName>
</protein>
<organism evidence="2 3">
    <name type="scientific">Acidovorax carolinensis</name>
    <dbReference type="NCBI Taxonomy" id="553814"/>
    <lineage>
        <taxon>Bacteria</taxon>
        <taxon>Pseudomonadati</taxon>
        <taxon>Pseudomonadota</taxon>
        <taxon>Betaproteobacteria</taxon>
        <taxon>Burkholderiales</taxon>
        <taxon>Comamonadaceae</taxon>
        <taxon>Acidovorax</taxon>
    </lineage>
</organism>